<dbReference type="PANTHER" id="PTHR10073:SF12">
    <property type="entry name" value="DNA MISMATCH REPAIR PROTEIN MLH1"/>
    <property type="match status" value="1"/>
</dbReference>
<feature type="domain" description="MutL C-terminal dimerisation" evidence="6">
    <location>
        <begin position="443"/>
        <end position="583"/>
    </location>
</feature>
<feature type="domain" description="DNA mismatch repair protein S5" evidence="7">
    <location>
        <begin position="208"/>
        <end position="318"/>
    </location>
</feature>
<dbReference type="GO" id="GO:0016887">
    <property type="term" value="F:ATP hydrolysis activity"/>
    <property type="evidence" value="ECO:0007669"/>
    <property type="project" value="InterPro"/>
</dbReference>
<keyword evidence="9" id="KW-1185">Reference proteome</keyword>
<dbReference type="KEGG" id="haby:HLVA_11620"/>
<feature type="region of interest" description="Disordered" evidence="5">
    <location>
        <begin position="339"/>
        <end position="360"/>
    </location>
</feature>
<dbReference type="SUPFAM" id="SSF55874">
    <property type="entry name" value="ATPase domain of HSP90 chaperone/DNA topoisomerase II/histidine kinase"/>
    <property type="match status" value="1"/>
</dbReference>
<dbReference type="GO" id="GO:0140664">
    <property type="term" value="F:ATP-dependent DNA damage sensor activity"/>
    <property type="evidence" value="ECO:0007669"/>
    <property type="project" value="InterPro"/>
</dbReference>
<evidence type="ECO:0000313" key="9">
    <source>
        <dbReference type="Proteomes" id="UP001321582"/>
    </source>
</evidence>
<dbReference type="SUPFAM" id="SSF54211">
    <property type="entry name" value="Ribosomal protein S5 domain 2-like"/>
    <property type="match status" value="1"/>
</dbReference>
<dbReference type="InterPro" id="IPR020568">
    <property type="entry name" value="Ribosomal_Su5_D2-typ_SF"/>
</dbReference>
<evidence type="ECO:0000259" key="6">
    <source>
        <dbReference type="SMART" id="SM00853"/>
    </source>
</evidence>
<keyword evidence="2 4" id="KW-0227">DNA damage</keyword>
<evidence type="ECO:0000256" key="3">
    <source>
        <dbReference type="ARBA" id="ARBA00023204"/>
    </source>
</evidence>
<evidence type="ECO:0000256" key="4">
    <source>
        <dbReference type="HAMAP-Rule" id="MF_00149"/>
    </source>
</evidence>
<dbReference type="InterPro" id="IPR014790">
    <property type="entry name" value="MutL_C"/>
</dbReference>
<dbReference type="PROSITE" id="PS00058">
    <property type="entry name" value="DNA_MISMATCH_REPAIR_1"/>
    <property type="match status" value="1"/>
</dbReference>
<dbReference type="InterPro" id="IPR014721">
    <property type="entry name" value="Ribsml_uS5_D2-typ_fold_subgr"/>
</dbReference>
<dbReference type="SMART" id="SM01340">
    <property type="entry name" value="DNA_mis_repair"/>
    <property type="match status" value="1"/>
</dbReference>
<reference evidence="8 9" key="1">
    <citation type="submission" date="2022-11" db="EMBL/GenBank/DDBJ databases">
        <title>Haliovirga abyssi gen. nov., sp. nov., a mesophilic fermentative bacterium isolated from the Iheya North hydrothermal field and the proposal of Haliovirgaceae fam. nov.</title>
        <authorList>
            <person name="Miyazaki U."/>
            <person name="Tame A."/>
            <person name="Miyazaki J."/>
            <person name="Takai K."/>
            <person name="Sawayama S."/>
            <person name="Kitajima M."/>
            <person name="Okamoto A."/>
            <person name="Nakagawa S."/>
        </authorList>
    </citation>
    <scope>NUCLEOTIDE SEQUENCE [LARGE SCALE GENOMIC DNA]</scope>
    <source>
        <strain evidence="8 9">IC12</strain>
    </source>
</reference>
<dbReference type="InterPro" id="IPR042120">
    <property type="entry name" value="MutL_C_dimsub"/>
</dbReference>
<organism evidence="8 9">
    <name type="scientific">Haliovirga abyssi</name>
    <dbReference type="NCBI Taxonomy" id="2996794"/>
    <lineage>
        <taxon>Bacteria</taxon>
        <taxon>Fusobacteriati</taxon>
        <taxon>Fusobacteriota</taxon>
        <taxon>Fusobacteriia</taxon>
        <taxon>Fusobacteriales</taxon>
        <taxon>Haliovirgaceae</taxon>
        <taxon>Haliovirga</taxon>
    </lineage>
</organism>
<dbReference type="Gene3D" id="3.30.230.10">
    <property type="match status" value="1"/>
</dbReference>
<dbReference type="GO" id="GO:0006298">
    <property type="term" value="P:mismatch repair"/>
    <property type="evidence" value="ECO:0007669"/>
    <property type="project" value="UniProtKB-UniRule"/>
</dbReference>
<dbReference type="InterPro" id="IPR036890">
    <property type="entry name" value="HATPase_C_sf"/>
</dbReference>
<dbReference type="InterPro" id="IPR042121">
    <property type="entry name" value="MutL_C_regsub"/>
</dbReference>
<proteinExistence type="inferred from homology"/>
<dbReference type="AlphaFoldDB" id="A0AAU9DQ62"/>
<feature type="compositionally biased region" description="Basic and acidic residues" evidence="5">
    <location>
        <begin position="339"/>
        <end position="351"/>
    </location>
</feature>
<dbReference type="Gene3D" id="3.30.565.10">
    <property type="entry name" value="Histidine kinase-like ATPase, C-terminal domain"/>
    <property type="match status" value="1"/>
</dbReference>
<dbReference type="InterPro" id="IPR038973">
    <property type="entry name" value="MutL/Mlh/Pms-like"/>
</dbReference>
<evidence type="ECO:0000256" key="5">
    <source>
        <dbReference type="SAM" id="MobiDB-lite"/>
    </source>
</evidence>
<dbReference type="InterPro" id="IPR002099">
    <property type="entry name" value="MutL/Mlh/PMS"/>
</dbReference>
<protein>
    <recommendedName>
        <fullName evidence="4">DNA mismatch repair protein MutL</fullName>
    </recommendedName>
</protein>
<evidence type="ECO:0000259" key="7">
    <source>
        <dbReference type="SMART" id="SM01340"/>
    </source>
</evidence>
<dbReference type="HAMAP" id="MF_00149">
    <property type="entry name" value="DNA_mis_repair"/>
    <property type="match status" value="1"/>
</dbReference>
<dbReference type="GO" id="GO:0005524">
    <property type="term" value="F:ATP binding"/>
    <property type="evidence" value="ECO:0007669"/>
    <property type="project" value="InterPro"/>
</dbReference>
<dbReference type="Gene3D" id="3.30.1540.20">
    <property type="entry name" value="MutL, C-terminal domain, dimerisation subdomain"/>
    <property type="match status" value="1"/>
</dbReference>
<name>A0AAU9DQ62_9FUSO</name>
<dbReference type="PANTHER" id="PTHR10073">
    <property type="entry name" value="DNA MISMATCH REPAIR PROTEIN MLH, PMS, MUTL"/>
    <property type="match status" value="1"/>
</dbReference>
<evidence type="ECO:0000256" key="1">
    <source>
        <dbReference type="ARBA" id="ARBA00006082"/>
    </source>
</evidence>
<dbReference type="GO" id="GO:0030983">
    <property type="term" value="F:mismatched DNA binding"/>
    <property type="evidence" value="ECO:0007669"/>
    <property type="project" value="InterPro"/>
</dbReference>
<dbReference type="InterPro" id="IPR014762">
    <property type="entry name" value="DNA_mismatch_repair_CS"/>
</dbReference>
<keyword evidence="3 4" id="KW-0234">DNA repair</keyword>
<dbReference type="FunFam" id="3.30.565.10:FF:000003">
    <property type="entry name" value="DNA mismatch repair endonuclease MutL"/>
    <property type="match status" value="1"/>
</dbReference>
<dbReference type="InterPro" id="IPR037198">
    <property type="entry name" value="MutL_C_sf"/>
</dbReference>
<dbReference type="InterPro" id="IPR013507">
    <property type="entry name" value="DNA_mismatch_S5_2-like"/>
</dbReference>
<evidence type="ECO:0000313" key="8">
    <source>
        <dbReference type="EMBL" id="BDU50593.1"/>
    </source>
</evidence>
<dbReference type="Proteomes" id="UP001321582">
    <property type="component" value="Chromosome"/>
</dbReference>
<evidence type="ECO:0000256" key="2">
    <source>
        <dbReference type="ARBA" id="ARBA00022763"/>
    </source>
</evidence>
<dbReference type="Pfam" id="PF08676">
    <property type="entry name" value="MutL_C"/>
    <property type="match status" value="1"/>
</dbReference>
<comment type="similarity">
    <text evidence="1 4">Belongs to the DNA mismatch repair MutL/HexB family.</text>
</comment>
<accession>A0AAU9DQ62</accession>
<dbReference type="RefSeq" id="WP_307903457.1">
    <property type="nucleotide sequence ID" value="NZ_AP027059.1"/>
</dbReference>
<dbReference type="CDD" id="cd16926">
    <property type="entry name" value="HATPase_MutL-MLH-PMS-like"/>
    <property type="match status" value="1"/>
</dbReference>
<dbReference type="EMBL" id="AP027059">
    <property type="protein sequence ID" value="BDU50593.1"/>
    <property type="molecule type" value="Genomic_DNA"/>
</dbReference>
<dbReference type="Pfam" id="PF01119">
    <property type="entry name" value="DNA_mis_repair"/>
    <property type="match status" value="1"/>
</dbReference>
<dbReference type="InterPro" id="IPR020667">
    <property type="entry name" value="DNA_mismatch_repair_MutL"/>
</dbReference>
<gene>
    <name evidence="4 8" type="primary">mutL</name>
    <name evidence="8" type="ORF">HLVA_11620</name>
</gene>
<dbReference type="Pfam" id="PF13589">
    <property type="entry name" value="HATPase_c_3"/>
    <property type="match status" value="1"/>
</dbReference>
<dbReference type="Gene3D" id="3.30.1370.100">
    <property type="entry name" value="MutL, C-terminal domain, regulatory subdomain"/>
    <property type="match status" value="1"/>
</dbReference>
<dbReference type="SUPFAM" id="SSF118116">
    <property type="entry name" value="DNA mismatch repair protein MutL"/>
    <property type="match status" value="1"/>
</dbReference>
<dbReference type="GO" id="GO:0032300">
    <property type="term" value="C:mismatch repair complex"/>
    <property type="evidence" value="ECO:0007669"/>
    <property type="project" value="InterPro"/>
</dbReference>
<dbReference type="CDD" id="cd00782">
    <property type="entry name" value="MutL_Trans"/>
    <property type="match status" value="1"/>
</dbReference>
<sequence length="625" mass="72577">MENKIKILDESVSNIIAAGEVVENPAAMIKEFIENSLDAKATSIKIYIKNSGRYVKIVDNGIGMTKNDLFLCIERHATSKISNKDDIFNLSTYGFRGEALASIAAVSKLKISSKIGTEKVGNEISIYGGKIRNSKEVSKNMGTEIEVKDLFYNTPVRLKFLKSKQTEYGKIKDVAFKEALSNYNVSFELHIDEKRVLFTTGNGIENTILELLGKNILKNLKKFKYGYLGNMDILKNSKSYIFTFFNKRYAKSLLVEKAVLEGYYTKLIKGKFPVAIIFYEISPNKIDVNIHPSKKIVKFENEKEVFKDIKTAVEEAIGTNEEEMLPNVIFNNEERNDSAEYKESDLEKSNEPSKNSYNDNRYEVPKFEENKLFNSLARNEMRENVLIEKSVDNKIDLKGKIIDRVNIEKSYKNYEENTQKKEGFYGVKEPEKEYNKLERNYKLLGQLNNMYILIEKDNKLSIYDQHIVHERILYEELKEKFYNNKLYSRELLVPISVEVNIKEKEAIFENLENFKKIGFEIEEFGENEILIRNVPEFEFRESFQNIFFEILKSLMENSGVKDIREKIIISMSCKGAIKAGQILTREAMYELVDKLHKIGKYTCPHGRPIIINISFDELERKFRRK</sequence>
<comment type="function">
    <text evidence="4">This protein is involved in the repair of mismatches in DNA. It is required for dam-dependent methyl-directed DNA mismatch repair. May act as a 'molecular matchmaker', a protein that promotes the formation of a stable complex between two or more DNA-binding proteins in an ATP-dependent manner without itself being part of a final effector complex.</text>
</comment>
<dbReference type="SMART" id="SM00853">
    <property type="entry name" value="MutL_C"/>
    <property type="match status" value="1"/>
</dbReference>
<dbReference type="NCBIfam" id="TIGR00585">
    <property type="entry name" value="mutl"/>
    <property type="match status" value="1"/>
</dbReference>